<comment type="caution">
    <text evidence="1">The sequence shown here is derived from an EMBL/GenBank/DDBJ whole genome shotgun (WGS) entry which is preliminary data.</text>
</comment>
<dbReference type="PANTHER" id="PTHR36607:SF23">
    <property type="entry name" value="AMINOTRANSFERASE-LIKE PLANT MOBILE DOMAIN-CONTAINING PROTEIN"/>
    <property type="match status" value="1"/>
</dbReference>
<organism evidence="1">
    <name type="scientific">Sesamum angustifolium</name>
    <dbReference type="NCBI Taxonomy" id="2727405"/>
    <lineage>
        <taxon>Eukaryota</taxon>
        <taxon>Viridiplantae</taxon>
        <taxon>Streptophyta</taxon>
        <taxon>Embryophyta</taxon>
        <taxon>Tracheophyta</taxon>
        <taxon>Spermatophyta</taxon>
        <taxon>Magnoliopsida</taxon>
        <taxon>eudicotyledons</taxon>
        <taxon>Gunneridae</taxon>
        <taxon>Pentapetalae</taxon>
        <taxon>asterids</taxon>
        <taxon>lamiids</taxon>
        <taxon>Lamiales</taxon>
        <taxon>Pedaliaceae</taxon>
        <taxon>Sesamum</taxon>
    </lineage>
</organism>
<reference evidence="1" key="2">
    <citation type="journal article" date="2024" name="Plant">
        <title>Genomic evolution and insights into agronomic trait innovations of Sesamum species.</title>
        <authorList>
            <person name="Miao H."/>
            <person name="Wang L."/>
            <person name="Qu L."/>
            <person name="Liu H."/>
            <person name="Sun Y."/>
            <person name="Le M."/>
            <person name="Wang Q."/>
            <person name="Wei S."/>
            <person name="Zheng Y."/>
            <person name="Lin W."/>
            <person name="Duan Y."/>
            <person name="Cao H."/>
            <person name="Xiong S."/>
            <person name="Wang X."/>
            <person name="Wei L."/>
            <person name="Li C."/>
            <person name="Ma Q."/>
            <person name="Ju M."/>
            <person name="Zhao R."/>
            <person name="Li G."/>
            <person name="Mu C."/>
            <person name="Tian Q."/>
            <person name="Mei H."/>
            <person name="Zhang T."/>
            <person name="Gao T."/>
            <person name="Zhang H."/>
        </authorList>
    </citation>
    <scope>NUCLEOTIDE SEQUENCE</scope>
    <source>
        <strain evidence="1">G01</strain>
    </source>
</reference>
<accession>A0AAW2KT21</accession>
<dbReference type="PANTHER" id="PTHR36607">
    <property type="entry name" value="1,2-DIHYDROXY-3-KETO-5-METHYLTHIOPENTENE DIOXYGENASE 4"/>
    <property type="match status" value="1"/>
</dbReference>
<evidence type="ECO:0008006" key="2">
    <source>
        <dbReference type="Google" id="ProtNLM"/>
    </source>
</evidence>
<name>A0AAW2KT21_9LAMI</name>
<evidence type="ECO:0000313" key="1">
    <source>
        <dbReference type="EMBL" id="KAL0310140.1"/>
    </source>
</evidence>
<protein>
    <recommendedName>
        <fullName evidence="2">Aminotransferase-like plant mobile domain-containing protein</fullName>
    </recommendedName>
</protein>
<reference evidence="1" key="1">
    <citation type="submission" date="2020-06" db="EMBL/GenBank/DDBJ databases">
        <authorList>
            <person name="Li T."/>
            <person name="Hu X."/>
            <person name="Zhang T."/>
            <person name="Song X."/>
            <person name="Zhang H."/>
            <person name="Dai N."/>
            <person name="Sheng W."/>
            <person name="Hou X."/>
            <person name="Wei L."/>
        </authorList>
    </citation>
    <scope>NUCLEOTIDE SEQUENCE</scope>
    <source>
        <strain evidence="1">G01</strain>
        <tissue evidence="1">Leaf</tissue>
    </source>
</reference>
<sequence>MHPSLAVYAPLVSLWSRLTNSSHLGEWCREISLSKNIKAWTLRATHHKSPRHQPAADFAHLCTLSRFIIKDVLSRCEDKLRLINTYDVVYASLFTYNYNYDIIKAFCEAWCPLTKTFLTSTGELSISLWDLHELAGLPMTGFLYDEVVPNTLEFTDVDEKRERFIPCSSKYLIYSYHLLQSAYGSPCSNLSIDKRVWFWSKEDIKYHLPPSCKEKKVVRPKLTHNPLHDIATHERRSTAEEALFVELCIKRNLKEEDYLAIYLACWLCVFALADEDVNFIYPSTLEMTSMTASDRRVNLAIPVLRKLSKSLLEQQLREAKDRFQDAQGPIRYGQVGAY</sequence>
<dbReference type="EMBL" id="JACGWK010000017">
    <property type="protein sequence ID" value="KAL0310140.1"/>
    <property type="molecule type" value="Genomic_DNA"/>
</dbReference>
<dbReference type="AlphaFoldDB" id="A0AAW2KT21"/>
<gene>
    <name evidence="1" type="ORF">Sangu_2457400</name>
</gene>
<proteinExistence type="predicted"/>